<dbReference type="PANTHER" id="PTHR11066">
    <property type="entry name" value="ACYL-COA THIOESTERASE"/>
    <property type="match status" value="1"/>
</dbReference>
<dbReference type="SUPFAM" id="SSF54637">
    <property type="entry name" value="Thioesterase/thiol ester dehydrase-isomerase"/>
    <property type="match status" value="2"/>
</dbReference>
<reference evidence="11" key="2">
    <citation type="submission" date="2023-01" db="EMBL/GenBank/DDBJ databases">
        <authorList>
            <person name="Sun Q."/>
            <person name="Evtushenko L."/>
        </authorList>
    </citation>
    <scope>NUCLEOTIDE SEQUENCE</scope>
    <source>
        <strain evidence="11">VKM B-2789</strain>
    </source>
</reference>
<dbReference type="GO" id="GO:0047617">
    <property type="term" value="F:fatty acyl-CoA hydrolase activity"/>
    <property type="evidence" value="ECO:0007669"/>
    <property type="project" value="UniProtKB-EC"/>
</dbReference>
<dbReference type="InterPro" id="IPR049449">
    <property type="entry name" value="TesB_ACOT8-like_N"/>
</dbReference>
<feature type="domain" description="Acyl-CoA thioesterase-like N-terminal HotDog" evidence="10">
    <location>
        <begin position="27"/>
        <end position="110"/>
    </location>
</feature>
<dbReference type="EC" id="3.1.2.20" evidence="5"/>
<dbReference type="InterPro" id="IPR029069">
    <property type="entry name" value="HotDog_dom_sf"/>
</dbReference>
<accession>A0A9W6JWZ1</accession>
<dbReference type="CDD" id="cd03445">
    <property type="entry name" value="Thioesterase_II_repeat2"/>
    <property type="match status" value="1"/>
</dbReference>
<feature type="domain" description="Acyl-CoA thioesterase 2 C-terminal" evidence="9">
    <location>
        <begin position="181"/>
        <end position="287"/>
    </location>
</feature>
<evidence type="ECO:0000313" key="12">
    <source>
        <dbReference type="Proteomes" id="UP001143330"/>
    </source>
</evidence>
<dbReference type="CDD" id="cd03444">
    <property type="entry name" value="Thioesterase_II_repeat1"/>
    <property type="match status" value="1"/>
</dbReference>
<evidence type="ECO:0000256" key="4">
    <source>
        <dbReference type="ARBA" id="ARBA00023098"/>
    </source>
</evidence>
<dbReference type="Proteomes" id="UP001143330">
    <property type="component" value="Unassembled WGS sequence"/>
</dbReference>
<name>A0A9W6JWZ1_9HYPH</name>
<dbReference type="Gene3D" id="2.40.160.210">
    <property type="entry name" value="Acyl-CoA thioesterase, double hotdog domain"/>
    <property type="match status" value="1"/>
</dbReference>
<evidence type="ECO:0000256" key="1">
    <source>
        <dbReference type="ARBA" id="ARBA00006538"/>
    </source>
</evidence>
<evidence type="ECO:0000259" key="10">
    <source>
        <dbReference type="Pfam" id="PF13622"/>
    </source>
</evidence>
<dbReference type="Pfam" id="PF13622">
    <property type="entry name" value="4HBT_3"/>
    <property type="match status" value="1"/>
</dbReference>
<dbReference type="GO" id="GO:0009062">
    <property type="term" value="P:fatty acid catabolic process"/>
    <property type="evidence" value="ECO:0007669"/>
    <property type="project" value="TreeGrafter"/>
</dbReference>
<comment type="similarity">
    <text evidence="1">Belongs to the C/M/P thioester hydrolase family.</text>
</comment>
<keyword evidence="4" id="KW-0443">Lipid metabolism</keyword>
<dbReference type="Pfam" id="PF02551">
    <property type="entry name" value="Acyl_CoA_thio"/>
    <property type="match status" value="1"/>
</dbReference>
<dbReference type="GO" id="GO:0006637">
    <property type="term" value="P:acyl-CoA metabolic process"/>
    <property type="evidence" value="ECO:0007669"/>
    <property type="project" value="InterPro"/>
</dbReference>
<gene>
    <name evidence="11" type="ORF">GCM10017653_34660</name>
</gene>
<evidence type="ECO:0000256" key="6">
    <source>
        <dbReference type="ARBA" id="ARBA00050943"/>
    </source>
</evidence>
<evidence type="ECO:0000256" key="7">
    <source>
        <dbReference type="ARBA" id="ARBA00071120"/>
    </source>
</evidence>
<dbReference type="InterPro" id="IPR003703">
    <property type="entry name" value="Acyl_CoA_thio"/>
</dbReference>
<dbReference type="EMBL" id="BSFM01000015">
    <property type="protein sequence ID" value="GLK85396.1"/>
    <property type="molecule type" value="Genomic_DNA"/>
</dbReference>
<evidence type="ECO:0000256" key="5">
    <source>
        <dbReference type="ARBA" id="ARBA00038894"/>
    </source>
</evidence>
<comment type="catalytic activity">
    <reaction evidence="6">
        <text>a fatty acyl-CoA + H2O = a fatty acid + CoA + H(+)</text>
        <dbReference type="Rhea" id="RHEA:16781"/>
        <dbReference type="ChEBI" id="CHEBI:15377"/>
        <dbReference type="ChEBI" id="CHEBI:15378"/>
        <dbReference type="ChEBI" id="CHEBI:28868"/>
        <dbReference type="ChEBI" id="CHEBI:57287"/>
        <dbReference type="ChEBI" id="CHEBI:77636"/>
        <dbReference type="EC" id="3.1.2.20"/>
    </reaction>
    <physiologicalReaction direction="left-to-right" evidence="6">
        <dbReference type="Rhea" id="RHEA:16782"/>
    </physiologicalReaction>
</comment>
<comment type="caution">
    <text evidence="11">The sequence shown here is derived from an EMBL/GenBank/DDBJ whole genome shotgun (WGS) entry which is preliminary data.</text>
</comment>
<dbReference type="FunFam" id="2.40.160.210:FF:000001">
    <property type="entry name" value="Acyl-CoA thioesterase II"/>
    <property type="match status" value="1"/>
</dbReference>
<evidence type="ECO:0000259" key="9">
    <source>
        <dbReference type="Pfam" id="PF02551"/>
    </source>
</evidence>
<dbReference type="InterPro" id="IPR025652">
    <property type="entry name" value="TesB_C"/>
</dbReference>
<organism evidence="11 12">
    <name type="scientific">Ancylobacter defluvii</name>
    <dbReference type="NCBI Taxonomy" id="1282440"/>
    <lineage>
        <taxon>Bacteria</taxon>
        <taxon>Pseudomonadati</taxon>
        <taxon>Pseudomonadota</taxon>
        <taxon>Alphaproteobacteria</taxon>
        <taxon>Hyphomicrobiales</taxon>
        <taxon>Xanthobacteraceae</taxon>
        <taxon>Ancylobacter</taxon>
    </lineage>
</organism>
<keyword evidence="12" id="KW-1185">Reference proteome</keyword>
<dbReference type="InterPro" id="IPR042171">
    <property type="entry name" value="Acyl-CoA_hotdog"/>
</dbReference>
<evidence type="ECO:0000256" key="3">
    <source>
        <dbReference type="ARBA" id="ARBA00022801"/>
    </source>
</evidence>
<proteinExistence type="inferred from homology"/>
<dbReference type="PANTHER" id="PTHR11066:SF34">
    <property type="entry name" value="ACYL-COENZYME A THIOESTERASE 8"/>
    <property type="match status" value="1"/>
</dbReference>
<dbReference type="AlphaFoldDB" id="A0A9W6JWZ1"/>
<protein>
    <recommendedName>
        <fullName evidence="7">Acyl-CoA thioesterase 2</fullName>
        <ecNumber evidence="5">3.1.2.20</ecNumber>
    </recommendedName>
    <alternativeName>
        <fullName evidence="8">Thioesterase II</fullName>
    </alternativeName>
</protein>
<sequence>MSPIAELVQLLDLDVLEVNLFRGHNPPESWPFRTRVFGGQVLAQALVAAQRTVETATAHSMHAYFILAGDPQIPIVYQVERVRDGRSFATRRVVAVQHGRPIFIMSVSFHIAEEGLDHQMAMPEGVPPPEEVPSARDLPPELLDSLAPSVRNYWTRPRPVELRPVNLMQRLAAGNTAPPTEPQQKVWFRADGMLPDDPALHRAVLAYASDMTLLETTTVVHGTSVLGDRIQAASLDHALWLHRPLKADDWLLYVQDSPNAHGARGLARGLIYDRAGRLVASVAQEGLIRPVAPPPAA</sequence>
<evidence type="ECO:0000313" key="11">
    <source>
        <dbReference type="EMBL" id="GLK85396.1"/>
    </source>
</evidence>
<reference evidence="11" key="1">
    <citation type="journal article" date="2014" name="Int. J. Syst. Evol. Microbiol.">
        <title>Complete genome sequence of Corynebacterium casei LMG S-19264T (=DSM 44701T), isolated from a smear-ripened cheese.</title>
        <authorList>
            <consortium name="US DOE Joint Genome Institute (JGI-PGF)"/>
            <person name="Walter F."/>
            <person name="Albersmeier A."/>
            <person name="Kalinowski J."/>
            <person name="Ruckert C."/>
        </authorList>
    </citation>
    <scope>NUCLEOTIDE SEQUENCE</scope>
    <source>
        <strain evidence="11">VKM B-2789</strain>
    </source>
</reference>
<comment type="subunit">
    <text evidence="2">Homotetramer.</text>
</comment>
<evidence type="ECO:0000256" key="8">
    <source>
        <dbReference type="ARBA" id="ARBA00079653"/>
    </source>
</evidence>
<dbReference type="RefSeq" id="WP_213361592.1">
    <property type="nucleotide sequence ID" value="NZ_BSFM01000015.1"/>
</dbReference>
<evidence type="ECO:0000256" key="2">
    <source>
        <dbReference type="ARBA" id="ARBA00011881"/>
    </source>
</evidence>
<keyword evidence="3" id="KW-0378">Hydrolase</keyword>